<dbReference type="RefSeq" id="WP_146307649.1">
    <property type="nucleotide sequence ID" value="NZ_VOHS01000042.1"/>
</dbReference>
<protein>
    <submittedName>
        <fullName evidence="1">Uncharacterized protein</fullName>
    </submittedName>
</protein>
<dbReference type="AlphaFoldDB" id="A0A5C6LKR2"/>
<comment type="caution">
    <text evidence="1">The sequence shown here is derived from an EMBL/GenBank/DDBJ whole genome shotgun (WGS) entry which is preliminary data.</text>
</comment>
<dbReference type="EMBL" id="VOHS01000042">
    <property type="protein sequence ID" value="TWV95131.1"/>
    <property type="molecule type" value="Genomic_DNA"/>
</dbReference>
<name>A0A5C6LKR2_9BACT</name>
<sequence>MQYYSDEWLFFHQVKFSIDSKAYEYTPIDTETDSGDGGYVWEWFDESVSTSDKELIEALANAKSAKMKLIGQKYYDTKTISIGQLNAIKQTLELYKAMGGQY</sequence>
<organism evidence="1 2">
    <name type="scientific">Chitinophaga pinensis</name>
    <dbReference type="NCBI Taxonomy" id="79329"/>
    <lineage>
        <taxon>Bacteria</taxon>
        <taxon>Pseudomonadati</taxon>
        <taxon>Bacteroidota</taxon>
        <taxon>Chitinophagia</taxon>
        <taxon>Chitinophagales</taxon>
        <taxon>Chitinophagaceae</taxon>
        <taxon>Chitinophaga</taxon>
    </lineage>
</organism>
<proteinExistence type="predicted"/>
<evidence type="ECO:0000313" key="1">
    <source>
        <dbReference type="EMBL" id="TWV95131.1"/>
    </source>
</evidence>
<dbReference type="OrthoDB" id="795031at2"/>
<dbReference type="Proteomes" id="UP000318815">
    <property type="component" value="Unassembled WGS sequence"/>
</dbReference>
<evidence type="ECO:0000313" key="2">
    <source>
        <dbReference type="Proteomes" id="UP000318815"/>
    </source>
</evidence>
<gene>
    <name evidence="1" type="ORF">FEF09_25025</name>
</gene>
<keyword evidence="2" id="KW-1185">Reference proteome</keyword>
<reference evidence="1 2" key="1">
    <citation type="submission" date="2019-08" db="EMBL/GenBank/DDBJ databases">
        <title>Whole genome sequencing of chitin degrading bacteria Chitinophaga pinensis YS16.</title>
        <authorList>
            <person name="Singh R.P."/>
            <person name="Manchanda G."/>
            <person name="Maurya I.K."/>
            <person name="Joshi N.K."/>
            <person name="Srivastava A.K."/>
        </authorList>
    </citation>
    <scope>NUCLEOTIDE SEQUENCE [LARGE SCALE GENOMIC DNA]</scope>
    <source>
        <strain evidence="1 2">YS-16</strain>
    </source>
</reference>
<accession>A0A5C6LKR2</accession>